<evidence type="ECO:0000313" key="9">
    <source>
        <dbReference type="EMBL" id="KKT84183.1"/>
    </source>
</evidence>
<organism evidence="9 10">
    <name type="scientific">Candidatus Giovannonibacteria bacterium GW2011_GWC2_44_9</name>
    <dbReference type="NCBI Taxonomy" id="1618658"/>
    <lineage>
        <taxon>Bacteria</taxon>
        <taxon>Candidatus Giovannoniibacteriota</taxon>
    </lineage>
</organism>
<dbReference type="EMBL" id="LCJT01000005">
    <property type="protein sequence ID" value="KKT84183.1"/>
    <property type="molecule type" value="Genomic_DNA"/>
</dbReference>
<name>A0A0G1KKZ1_9BACT</name>
<dbReference type="InterPro" id="IPR049177">
    <property type="entry name" value="MgtC_SapB_SrpB_YhiD_N"/>
</dbReference>
<dbReference type="Proteomes" id="UP000033915">
    <property type="component" value="Unassembled WGS sequence"/>
</dbReference>
<sequence length="149" mass="15805">MYNDFLTPEIIWMIKQLTLAAVLGMAIGFEREHRRKPAGLRTYTLVAIGAALFTILSSASVLGTAFDPARIAANIVVGIGFIGGGLIFRKGEHMEGLTTAAGLWATAAIGMAAGFGLYAIAVYATILTLLVLWALRSLENKIHQGEGPS</sequence>
<dbReference type="Pfam" id="PF02308">
    <property type="entry name" value="MgtC"/>
    <property type="match status" value="1"/>
</dbReference>
<dbReference type="PRINTS" id="PR01837">
    <property type="entry name" value="MGTCSAPBPROT"/>
</dbReference>
<feature type="domain" description="MgtC/SapB/SrpB/YhiD N-terminal" evidence="8">
    <location>
        <begin position="17"/>
        <end position="140"/>
    </location>
</feature>
<feature type="transmembrane region" description="Helical" evidence="7">
    <location>
        <begin position="71"/>
        <end position="88"/>
    </location>
</feature>
<keyword evidence="6 7" id="KW-0472">Membrane</keyword>
<protein>
    <submittedName>
        <fullName evidence="9">Mg2+ transporter-C (MgtC) family protein</fullName>
    </submittedName>
</protein>
<reference evidence="9 10" key="1">
    <citation type="journal article" date="2015" name="Nature">
        <title>rRNA introns, odd ribosomes, and small enigmatic genomes across a large radiation of phyla.</title>
        <authorList>
            <person name="Brown C.T."/>
            <person name="Hug L.A."/>
            <person name="Thomas B.C."/>
            <person name="Sharon I."/>
            <person name="Castelle C.J."/>
            <person name="Singh A."/>
            <person name="Wilkins M.J."/>
            <person name="Williams K.H."/>
            <person name="Banfield J.F."/>
        </authorList>
    </citation>
    <scope>NUCLEOTIDE SEQUENCE [LARGE SCALE GENOMIC DNA]</scope>
</reference>
<evidence type="ECO:0000256" key="7">
    <source>
        <dbReference type="SAM" id="Phobius"/>
    </source>
</evidence>
<evidence type="ECO:0000313" key="10">
    <source>
        <dbReference type="Proteomes" id="UP000033915"/>
    </source>
</evidence>
<evidence type="ECO:0000259" key="8">
    <source>
        <dbReference type="Pfam" id="PF02308"/>
    </source>
</evidence>
<evidence type="ECO:0000256" key="6">
    <source>
        <dbReference type="ARBA" id="ARBA00023136"/>
    </source>
</evidence>
<dbReference type="PANTHER" id="PTHR33778">
    <property type="entry name" value="PROTEIN MGTC"/>
    <property type="match status" value="1"/>
</dbReference>
<feature type="transmembrane region" description="Helical" evidence="7">
    <location>
        <begin position="100"/>
        <end position="133"/>
    </location>
</feature>
<comment type="caution">
    <text evidence="9">The sequence shown here is derived from an EMBL/GenBank/DDBJ whole genome shotgun (WGS) entry which is preliminary data.</text>
</comment>
<proteinExistence type="inferred from homology"/>
<evidence type="ECO:0000256" key="3">
    <source>
        <dbReference type="ARBA" id="ARBA00022475"/>
    </source>
</evidence>
<gene>
    <name evidence="9" type="ORF">UW81_C0005G0012</name>
</gene>
<keyword evidence="5 7" id="KW-1133">Transmembrane helix</keyword>
<dbReference type="GO" id="GO:0005886">
    <property type="term" value="C:plasma membrane"/>
    <property type="evidence" value="ECO:0007669"/>
    <property type="project" value="UniProtKB-SubCell"/>
</dbReference>
<keyword evidence="3" id="KW-1003">Cell membrane</keyword>
<keyword evidence="4 7" id="KW-0812">Transmembrane</keyword>
<dbReference type="PANTHER" id="PTHR33778:SF1">
    <property type="entry name" value="MAGNESIUM TRANSPORTER YHID-RELATED"/>
    <property type="match status" value="1"/>
</dbReference>
<accession>A0A0G1KKZ1</accession>
<evidence type="ECO:0000256" key="1">
    <source>
        <dbReference type="ARBA" id="ARBA00004651"/>
    </source>
</evidence>
<dbReference type="AlphaFoldDB" id="A0A0G1KKZ1"/>
<evidence type="ECO:0000256" key="2">
    <source>
        <dbReference type="ARBA" id="ARBA00009298"/>
    </source>
</evidence>
<comment type="similarity">
    <text evidence="2">Belongs to the MgtC/SapB family.</text>
</comment>
<feature type="transmembrane region" description="Helical" evidence="7">
    <location>
        <begin position="42"/>
        <end position="65"/>
    </location>
</feature>
<feature type="transmembrane region" description="Helical" evidence="7">
    <location>
        <begin position="12"/>
        <end position="30"/>
    </location>
</feature>
<comment type="subcellular location">
    <subcellularLocation>
        <location evidence="1">Cell membrane</location>
        <topology evidence="1">Multi-pass membrane protein</topology>
    </subcellularLocation>
</comment>
<evidence type="ECO:0000256" key="5">
    <source>
        <dbReference type="ARBA" id="ARBA00022989"/>
    </source>
</evidence>
<evidence type="ECO:0000256" key="4">
    <source>
        <dbReference type="ARBA" id="ARBA00022692"/>
    </source>
</evidence>
<dbReference type="InterPro" id="IPR003416">
    <property type="entry name" value="MgtC/SapB/SrpB/YhiD_fam"/>
</dbReference>